<dbReference type="GO" id="GO:0005634">
    <property type="term" value="C:nucleus"/>
    <property type="evidence" value="ECO:0007669"/>
    <property type="project" value="UniProtKB-SubCell"/>
</dbReference>
<dbReference type="InterPro" id="IPR012935">
    <property type="entry name" value="NuBaID_N"/>
</dbReference>
<evidence type="ECO:0000313" key="4">
    <source>
        <dbReference type="EMBL" id="KZV21716.1"/>
    </source>
</evidence>
<keyword evidence="2" id="KW-0539">Nucleus</keyword>
<accession>A0A2Z7AJL3</accession>
<dbReference type="GO" id="GO:0008270">
    <property type="term" value="F:zinc ion binding"/>
    <property type="evidence" value="ECO:0007669"/>
    <property type="project" value="InterPro"/>
</dbReference>
<dbReference type="PANTHER" id="PTHR15835:SF6">
    <property type="entry name" value="ZINC FINGER C3HC-TYPE PROTEIN 1"/>
    <property type="match status" value="1"/>
</dbReference>
<evidence type="ECO:0000256" key="2">
    <source>
        <dbReference type="ARBA" id="ARBA00023242"/>
    </source>
</evidence>
<dbReference type="AlphaFoldDB" id="A0A2Z7AJL3"/>
<reference evidence="4 5" key="1">
    <citation type="journal article" date="2015" name="Proc. Natl. Acad. Sci. U.S.A.">
        <title>The resurrection genome of Boea hygrometrica: A blueprint for survival of dehydration.</title>
        <authorList>
            <person name="Xiao L."/>
            <person name="Yang G."/>
            <person name="Zhang L."/>
            <person name="Yang X."/>
            <person name="Zhao S."/>
            <person name="Ji Z."/>
            <person name="Zhou Q."/>
            <person name="Hu M."/>
            <person name="Wang Y."/>
            <person name="Chen M."/>
            <person name="Xu Y."/>
            <person name="Jin H."/>
            <person name="Xiao X."/>
            <person name="Hu G."/>
            <person name="Bao F."/>
            <person name="Hu Y."/>
            <person name="Wan P."/>
            <person name="Li L."/>
            <person name="Deng X."/>
            <person name="Kuang T."/>
            <person name="Xiang C."/>
            <person name="Zhu J.K."/>
            <person name="Oliver M.J."/>
            <person name="He Y."/>
        </authorList>
    </citation>
    <scope>NUCLEOTIDE SEQUENCE [LARGE SCALE GENOMIC DNA]</scope>
    <source>
        <strain evidence="5">cv. XS01</strain>
    </source>
</reference>
<evidence type="ECO:0000313" key="5">
    <source>
        <dbReference type="Proteomes" id="UP000250235"/>
    </source>
</evidence>
<dbReference type="Proteomes" id="UP000250235">
    <property type="component" value="Unassembled WGS sequence"/>
</dbReference>
<sequence length="610" mass="67115">MGEETEKRFEAIMNKLFGAPHKSRLNSAKKSMHGVQSVIGKKRSNSSYASASAGVSLSGIVVRESESSSSATAASSQASPCRPWDRNDLFQRLSTFKSMTWFAKPQVVSPVNCARRGWINVDIDIIAFEKAALVFSLKLESGHKLLCPWMNSACSEELAQFPTMSRDALIEDYKKRYDSLSQLPDLPMISPLAVDNMRNPMLKDFLREFPTSMHLLPDETSREDCVFDEPGSISSVSFYQAQKLISLCGWEPHMLPYIVDVKDGECQSISDTNIMVSNRKRQKVSVCSLVSVNEDAKDSAEFDLSSVVLNCNLCGASVGLWAFRKVPRPVEYVRLVGFTEVNGVNDSASDKISAPEGSPNHLIHTGSREGMTDAITTASSSLGVTIAGGPPPAMLNYNASISLPVIGKSLIDRIPTQAESKDQLGVKELSKLVKGPYMSPGRVNTATDRTLGATGADAIATNTSEVLQIAAEDSSSNVNMVENETERTNVDQCVSSYGEFSRQNTQDNFISKNGEAGKGKGENMVEARNYEQDNNQRPDPKLPSDYKAMKFDPIKQHRHFCPWIVLGSNFSPGWQQTLYALHENKEFPFSSLRNMTQSSVIEVNKAICEY</sequence>
<protein>
    <recommendedName>
        <fullName evidence="3">C3HC-type domain-containing protein</fullName>
    </recommendedName>
</protein>
<keyword evidence="5" id="KW-1185">Reference proteome</keyword>
<dbReference type="OrthoDB" id="614844at2759"/>
<dbReference type="Pfam" id="PF07967">
    <property type="entry name" value="zf-C3HC"/>
    <property type="match status" value="2"/>
</dbReference>
<organism evidence="4 5">
    <name type="scientific">Dorcoceras hygrometricum</name>
    <dbReference type="NCBI Taxonomy" id="472368"/>
    <lineage>
        <taxon>Eukaryota</taxon>
        <taxon>Viridiplantae</taxon>
        <taxon>Streptophyta</taxon>
        <taxon>Embryophyta</taxon>
        <taxon>Tracheophyta</taxon>
        <taxon>Spermatophyta</taxon>
        <taxon>Magnoliopsida</taxon>
        <taxon>eudicotyledons</taxon>
        <taxon>Gunneridae</taxon>
        <taxon>Pentapetalae</taxon>
        <taxon>asterids</taxon>
        <taxon>lamiids</taxon>
        <taxon>Lamiales</taxon>
        <taxon>Gesneriaceae</taxon>
        <taxon>Didymocarpoideae</taxon>
        <taxon>Trichosporeae</taxon>
        <taxon>Loxocarpinae</taxon>
        <taxon>Dorcoceras</taxon>
    </lineage>
</organism>
<evidence type="ECO:0000256" key="1">
    <source>
        <dbReference type="ARBA" id="ARBA00004123"/>
    </source>
</evidence>
<name>A0A2Z7AJL3_9LAMI</name>
<evidence type="ECO:0000259" key="3">
    <source>
        <dbReference type="Pfam" id="PF07967"/>
    </source>
</evidence>
<comment type="subcellular location">
    <subcellularLocation>
        <location evidence="1">Nucleus</location>
    </subcellularLocation>
</comment>
<dbReference type="PANTHER" id="PTHR15835">
    <property type="entry name" value="NUCLEAR-INTERACTING PARTNER OF ALK"/>
    <property type="match status" value="1"/>
</dbReference>
<proteinExistence type="predicted"/>
<feature type="domain" description="C3HC-type" evidence="3">
    <location>
        <begin position="83"/>
        <end position="126"/>
    </location>
</feature>
<dbReference type="EMBL" id="KV014877">
    <property type="protein sequence ID" value="KZV21716.1"/>
    <property type="molecule type" value="Genomic_DNA"/>
</dbReference>
<feature type="domain" description="C3HC-type" evidence="3">
    <location>
        <begin position="134"/>
        <end position="188"/>
    </location>
</feature>
<gene>
    <name evidence="4" type="ORF">F511_02874</name>
</gene>